<organism evidence="1">
    <name type="scientific">viral metagenome</name>
    <dbReference type="NCBI Taxonomy" id="1070528"/>
    <lineage>
        <taxon>unclassified sequences</taxon>
        <taxon>metagenomes</taxon>
        <taxon>organismal metagenomes</taxon>
    </lineage>
</organism>
<evidence type="ECO:0000313" key="1">
    <source>
        <dbReference type="EMBL" id="QHU05483.1"/>
    </source>
</evidence>
<accession>A0A6C0JJE8</accession>
<proteinExistence type="predicted"/>
<protein>
    <submittedName>
        <fullName evidence="1">Uncharacterized protein</fullName>
    </submittedName>
</protein>
<sequence length="69" mass="7412">MISVTFVTYVTAGFIAGAYAMTIPGFRPVVYQTLSAIRKTTSEMFAKMAQAAAPIPQHAGQPKDNSDDE</sequence>
<dbReference type="AlphaFoldDB" id="A0A6C0JJE8"/>
<dbReference type="EMBL" id="MN740416">
    <property type="protein sequence ID" value="QHU05483.1"/>
    <property type="molecule type" value="Genomic_DNA"/>
</dbReference>
<reference evidence="1" key="1">
    <citation type="journal article" date="2020" name="Nature">
        <title>Giant virus diversity and host interactions through global metagenomics.</title>
        <authorList>
            <person name="Schulz F."/>
            <person name="Roux S."/>
            <person name="Paez-Espino D."/>
            <person name="Jungbluth S."/>
            <person name="Walsh D.A."/>
            <person name="Denef V.J."/>
            <person name="McMahon K.D."/>
            <person name="Konstantinidis K.T."/>
            <person name="Eloe-Fadrosh E.A."/>
            <person name="Kyrpides N.C."/>
            <person name="Woyke T."/>
        </authorList>
    </citation>
    <scope>NUCLEOTIDE SEQUENCE</scope>
    <source>
        <strain evidence="1">GVMAG-M-3300027734-16</strain>
    </source>
</reference>
<name>A0A6C0JJE8_9ZZZZ</name>